<dbReference type="OrthoDB" id="9783707at2"/>
<feature type="domain" description="EamA" evidence="3">
    <location>
        <begin position="5"/>
        <end position="137"/>
    </location>
</feature>
<feature type="transmembrane region" description="Helical" evidence="2">
    <location>
        <begin position="6"/>
        <end position="23"/>
    </location>
</feature>
<evidence type="ECO:0000256" key="2">
    <source>
        <dbReference type="SAM" id="Phobius"/>
    </source>
</evidence>
<sequence>MNGTALSLVLVAAFVHAGWNFAAKRVPDGGSAFAFLYYTVGAVVCVPVCAVSLLIDPVRPQWTWLLAAVLTAVFHVLYSVVLQRGYQVGDLSVVYPLARGSGPLISVCVAVLFLGERPGLAGLAGAVLVVGGVLVISSGKGSQDRAARRAGVVWGLLTGATIAAYTIWDDHSVNALAVPPLVYFTLGTVLQSAFLAPAARRRGDVAEIWRGHWREVVIVGIFSPVAYLLVLYAMRMAPVSLVAPAREVSIVLGGLAAWKLLGEANPGRRIAGSLVVLAGIAAIAAS</sequence>
<gene>
    <name evidence="4" type="ORF">FPZ12_022430</name>
</gene>
<accession>A0A5N0V421</accession>
<dbReference type="RefSeq" id="WP_144747466.1">
    <property type="nucleotide sequence ID" value="NZ_VMNW02000034.1"/>
</dbReference>
<feature type="transmembrane region" description="Helical" evidence="2">
    <location>
        <begin position="93"/>
        <end position="114"/>
    </location>
</feature>
<name>A0A5N0V421_9PSEU</name>
<protein>
    <submittedName>
        <fullName evidence="4">EamA family transporter</fullName>
    </submittedName>
</protein>
<dbReference type="PANTHER" id="PTHR22911:SF106">
    <property type="entry name" value="INTEGRAL MEMBRANE PROTEIN"/>
    <property type="match status" value="1"/>
</dbReference>
<dbReference type="Proteomes" id="UP000319769">
    <property type="component" value="Unassembled WGS sequence"/>
</dbReference>
<dbReference type="AlphaFoldDB" id="A0A5N0V421"/>
<feature type="transmembrane region" description="Helical" evidence="2">
    <location>
        <begin position="35"/>
        <end position="55"/>
    </location>
</feature>
<dbReference type="InterPro" id="IPR000620">
    <property type="entry name" value="EamA_dom"/>
</dbReference>
<comment type="similarity">
    <text evidence="1">Belongs to the EamA transporter family.</text>
</comment>
<keyword evidence="2" id="KW-0812">Transmembrane</keyword>
<dbReference type="GO" id="GO:0016020">
    <property type="term" value="C:membrane"/>
    <property type="evidence" value="ECO:0007669"/>
    <property type="project" value="InterPro"/>
</dbReference>
<evidence type="ECO:0000313" key="5">
    <source>
        <dbReference type="Proteomes" id="UP000319769"/>
    </source>
</evidence>
<keyword evidence="2" id="KW-1133">Transmembrane helix</keyword>
<evidence type="ECO:0000256" key="1">
    <source>
        <dbReference type="ARBA" id="ARBA00007362"/>
    </source>
</evidence>
<keyword evidence="5" id="KW-1185">Reference proteome</keyword>
<feature type="transmembrane region" description="Helical" evidence="2">
    <location>
        <begin position="151"/>
        <end position="168"/>
    </location>
</feature>
<feature type="transmembrane region" description="Helical" evidence="2">
    <location>
        <begin position="61"/>
        <end position="81"/>
    </location>
</feature>
<keyword evidence="2" id="KW-0472">Membrane</keyword>
<organism evidence="4 5">
    <name type="scientific">Amycolatopsis acidicola</name>
    <dbReference type="NCBI Taxonomy" id="2596893"/>
    <lineage>
        <taxon>Bacteria</taxon>
        <taxon>Bacillati</taxon>
        <taxon>Actinomycetota</taxon>
        <taxon>Actinomycetes</taxon>
        <taxon>Pseudonocardiales</taxon>
        <taxon>Pseudonocardiaceae</taxon>
        <taxon>Amycolatopsis</taxon>
    </lineage>
</organism>
<feature type="transmembrane region" description="Helical" evidence="2">
    <location>
        <begin position="211"/>
        <end position="233"/>
    </location>
</feature>
<feature type="domain" description="EamA" evidence="3">
    <location>
        <begin position="150"/>
        <end position="283"/>
    </location>
</feature>
<dbReference type="Pfam" id="PF00892">
    <property type="entry name" value="EamA"/>
    <property type="match status" value="2"/>
</dbReference>
<comment type="caution">
    <text evidence="4">The sequence shown here is derived from an EMBL/GenBank/DDBJ whole genome shotgun (WGS) entry which is preliminary data.</text>
</comment>
<evidence type="ECO:0000313" key="4">
    <source>
        <dbReference type="EMBL" id="KAA9158596.1"/>
    </source>
</evidence>
<feature type="transmembrane region" description="Helical" evidence="2">
    <location>
        <begin position="180"/>
        <end position="199"/>
    </location>
</feature>
<dbReference type="SUPFAM" id="SSF103481">
    <property type="entry name" value="Multidrug resistance efflux transporter EmrE"/>
    <property type="match status" value="2"/>
</dbReference>
<dbReference type="InterPro" id="IPR037185">
    <property type="entry name" value="EmrE-like"/>
</dbReference>
<proteinExistence type="inferred from homology"/>
<dbReference type="Gene3D" id="1.10.3730.20">
    <property type="match status" value="2"/>
</dbReference>
<evidence type="ECO:0000259" key="3">
    <source>
        <dbReference type="Pfam" id="PF00892"/>
    </source>
</evidence>
<reference evidence="4" key="1">
    <citation type="submission" date="2019-09" db="EMBL/GenBank/DDBJ databases">
        <authorList>
            <person name="Teo W.F.A."/>
            <person name="Duangmal K."/>
        </authorList>
    </citation>
    <scope>NUCLEOTIDE SEQUENCE [LARGE SCALE GENOMIC DNA]</scope>
    <source>
        <strain evidence="4">K81G1</strain>
    </source>
</reference>
<dbReference type="EMBL" id="VMNW02000034">
    <property type="protein sequence ID" value="KAA9158596.1"/>
    <property type="molecule type" value="Genomic_DNA"/>
</dbReference>
<dbReference type="PANTHER" id="PTHR22911">
    <property type="entry name" value="ACYL-MALONYL CONDENSING ENZYME-RELATED"/>
    <property type="match status" value="1"/>
</dbReference>
<feature type="transmembrane region" description="Helical" evidence="2">
    <location>
        <begin position="120"/>
        <end position="139"/>
    </location>
</feature>